<reference evidence="1 2" key="1">
    <citation type="journal article" date="2021" name="Int. J. Syst. Evol. Microbiol.">
        <title>Reticulibacter mediterranei gen. nov., sp. nov., within the new family Reticulibacteraceae fam. nov., and Ktedonospora formicarum gen. nov., sp. nov., Ktedonobacter robiniae sp. nov., Dictyobacter formicarum sp. nov. and Dictyobacter arantiisoli sp. nov., belonging to the class Ktedonobacteria.</title>
        <authorList>
            <person name="Yabe S."/>
            <person name="Zheng Y."/>
            <person name="Wang C.M."/>
            <person name="Sakai Y."/>
            <person name="Abe K."/>
            <person name="Yokota A."/>
            <person name="Donadio S."/>
            <person name="Cavaletti L."/>
            <person name="Monciardini P."/>
        </authorList>
    </citation>
    <scope>NUCLEOTIDE SEQUENCE [LARGE SCALE GENOMIC DNA]</scope>
    <source>
        <strain evidence="1 2">SOSP1-30</strain>
    </source>
</reference>
<evidence type="ECO:0000313" key="1">
    <source>
        <dbReference type="EMBL" id="GHO60356.1"/>
    </source>
</evidence>
<gene>
    <name evidence="1" type="ORF">KSB_88310</name>
</gene>
<dbReference type="Pfam" id="PF24152">
    <property type="entry name" value="DUF7405"/>
    <property type="match status" value="1"/>
</dbReference>
<evidence type="ECO:0008006" key="3">
    <source>
        <dbReference type="Google" id="ProtNLM"/>
    </source>
</evidence>
<dbReference type="InterPro" id="IPR055828">
    <property type="entry name" value="DUF7405"/>
</dbReference>
<proteinExistence type="predicted"/>
<keyword evidence="2" id="KW-1185">Reference proteome</keyword>
<sequence>MSNNDNDAFVGRHRQGMSRREFLAEAGRTLSMALASAGVFYELIDNLAQKPEQVAFAAAQPLPPEQYIVPSTRIASVTSAGLSGSGPDTTPVVLHPLHNHIITAKIKVPANAKALQGAQHHLESVLRGLEQQFSPATSNGVTIQVAWGLPYFQHYIPSLGKSSSFFKAGTRYPEYLPVDLATSQKQKQKVYAVQEAMTFPSDHPPAGFGPVRLEQNDVVVILRSDSLDNIMAATNTIFGTGSNQAGSLFTVTSIRRGSTGGGFYGQQGLPRKVALAAKIPGAESIPPHAQVFLGFTTTLQANMAPDNIPSLETIPGQTDQWPNGYFKQGTTMHLSHLFEDLETWYGRGSQNYSTFPDRVRAMFRPGLSTASGTLTVNPPTELSDSSIAQDVQKYQAYGHSGSMQPIVRQTTPTTTNYGKTYPAGIAVSARGDFNTVDNPFHYSSDPTGDHFSTRPAAGMHFIIFQPTIGNFNRTRLAMDGYYPDGTVLKLSPRSHGAGINSVLNTTHRQNYLVPPRSHRSFPLAEFLA</sequence>
<comment type="caution">
    <text evidence="1">The sequence shown here is derived from an EMBL/GenBank/DDBJ whole genome shotgun (WGS) entry which is preliminary data.</text>
</comment>
<evidence type="ECO:0000313" key="2">
    <source>
        <dbReference type="Proteomes" id="UP000654345"/>
    </source>
</evidence>
<dbReference type="Proteomes" id="UP000654345">
    <property type="component" value="Unassembled WGS sequence"/>
</dbReference>
<accession>A0ABQ3V590</accession>
<protein>
    <recommendedName>
        <fullName evidence="3">Twin-arginine translocation signal domain-containing protein</fullName>
    </recommendedName>
</protein>
<organism evidence="1 2">
    <name type="scientific">Ktedonobacter robiniae</name>
    <dbReference type="NCBI Taxonomy" id="2778365"/>
    <lineage>
        <taxon>Bacteria</taxon>
        <taxon>Bacillati</taxon>
        <taxon>Chloroflexota</taxon>
        <taxon>Ktedonobacteria</taxon>
        <taxon>Ktedonobacterales</taxon>
        <taxon>Ktedonobacteraceae</taxon>
        <taxon>Ktedonobacter</taxon>
    </lineage>
</organism>
<dbReference type="RefSeq" id="WP_201376497.1">
    <property type="nucleotide sequence ID" value="NZ_BNJG01000005.1"/>
</dbReference>
<dbReference type="EMBL" id="BNJG01000005">
    <property type="protein sequence ID" value="GHO60356.1"/>
    <property type="molecule type" value="Genomic_DNA"/>
</dbReference>
<name>A0ABQ3V590_9CHLR</name>